<dbReference type="EMBL" id="NXIE01000001">
    <property type="protein sequence ID" value="RXK14572.1"/>
    <property type="molecule type" value="Genomic_DNA"/>
</dbReference>
<sequence>MEKEKLNNIADFTVIKHLPRVKFNLSNNDYCIASAIYTLSHNPDSKFDGWYYGKIETLGKKFNLGRSTSYNCVNKLISSGVVEKNEETNFLKTTKLWWDEFEFIKLVRNK</sequence>
<name>A0A4Q1B0M3_9BACT</name>
<organism evidence="1 2">
    <name type="scientific">Halarcobacter mediterraneus</name>
    <dbReference type="NCBI Taxonomy" id="2023153"/>
    <lineage>
        <taxon>Bacteria</taxon>
        <taxon>Pseudomonadati</taxon>
        <taxon>Campylobacterota</taxon>
        <taxon>Epsilonproteobacteria</taxon>
        <taxon>Campylobacterales</taxon>
        <taxon>Arcobacteraceae</taxon>
        <taxon>Halarcobacter</taxon>
    </lineage>
</organism>
<proteinExistence type="predicted"/>
<evidence type="ECO:0008006" key="3">
    <source>
        <dbReference type="Google" id="ProtNLM"/>
    </source>
</evidence>
<protein>
    <recommendedName>
        <fullName evidence="3">Helix-turn-helix domain-containing protein</fullName>
    </recommendedName>
</protein>
<reference evidence="1 2" key="1">
    <citation type="submission" date="2017-09" db="EMBL/GenBank/DDBJ databases">
        <title>Genomics of the genus Arcobacter.</title>
        <authorList>
            <person name="Perez-Cataluna A."/>
            <person name="Figueras M.J."/>
            <person name="Salas-Masso N."/>
        </authorList>
    </citation>
    <scope>NUCLEOTIDE SEQUENCE [LARGE SCALE GENOMIC DNA]</scope>
    <source>
        <strain evidence="1 2">F156-34</strain>
    </source>
</reference>
<dbReference type="AlphaFoldDB" id="A0A4Q1B0M3"/>
<accession>A0A4Q1B0M3</accession>
<dbReference type="RefSeq" id="WP_129060712.1">
    <property type="nucleotide sequence ID" value="NZ_NXIE01000001.1"/>
</dbReference>
<keyword evidence="2" id="KW-1185">Reference proteome</keyword>
<comment type="caution">
    <text evidence="1">The sequence shown here is derived from an EMBL/GenBank/DDBJ whole genome shotgun (WGS) entry which is preliminary data.</text>
</comment>
<dbReference type="Proteomes" id="UP000289718">
    <property type="component" value="Unassembled WGS sequence"/>
</dbReference>
<evidence type="ECO:0000313" key="1">
    <source>
        <dbReference type="EMBL" id="RXK14572.1"/>
    </source>
</evidence>
<dbReference type="OrthoDB" id="5344394at2"/>
<gene>
    <name evidence="1" type="ORF">CP965_03755</name>
</gene>
<evidence type="ECO:0000313" key="2">
    <source>
        <dbReference type="Proteomes" id="UP000289718"/>
    </source>
</evidence>